<protein>
    <submittedName>
        <fullName evidence="12">Preprotein translocase YidC</fullName>
    </submittedName>
    <submittedName>
        <fullName evidence="13">Sec-independent factor for membrane protein insertion (YidC/SpoIIIJ family)</fullName>
    </submittedName>
</protein>
<reference evidence="14" key="1">
    <citation type="submission" date="2017-11" db="EMBL/GenBank/DDBJ databases">
        <title>Complete Genome Sequence of Kyrpidia sp. Strain EA-1, a thermophilic, hydrogen-oxidizing Bacterium, isolated from the Azores.</title>
        <authorList>
            <person name="Reiner J.E."/>
            <person name="Lapp C.J."/>
            <person name="Bunk B."/>
            <person name="Gescher J."/>
        </authorList>
    </citation>
    <scope>NUCLEOTIDE SEQUENCE [LARGE SCALE GENOMIC DNA]</scope>
    <source>
        <strain evidence="14">EA-1</strain>
    </source>
</reference>
<feature type="transmembrane region" description="Helical" evidence="10">
    <location>
        <begin position="58"/>
        <end position="78"/>
    </location>
</feature>
<dbReference type="NCBIfam" id="TIGR03592">
    <property type="entry name" value="yidC_oxa1_cterm"/>
    <property type="match status" value="1"/>
</dbReference>
<evidence type="ECO:0000256" key="10">
    <source>
        <dbReference type="SAM" id="Phobius"/>
    </source>
</evidence>
<proteinExistence type="inferred from homology"/>
<dbReference type="GO" id="GO:0032977">
    <property type="term" value="F:membrane insertase activity"/>
    <property type="evidence" value="ECO:0007669"/>
    <property type="project" value="InterPro"/>
</dbReference>
<keyword evidence="8" id="KW-0143">Chaperone</keyword>
<keyword evidence="7 10" id="KW-0472">Membrane</keyword>
<feature type="domain" description="Membrane insertase YidC/Oxa/ALB C-terminal" evidence="11">
    <location>
        <begin position="58"/>
        <end position="234"/>
    </location>
</feature>
<comment type="similarity">
    <text evidence="9">Belongs to the OXA1/ALB3/YidC family.</text>
</comment>
<evidence type="ECO:0000256" key="3">
    <source>
        <dbReference type="ARBA" id="ARBA00022475"/>
    </source>
</evidence>
<keyword evidence="5" id="KW-0653">Protein transport</keyword>
<dbReference type="AlphaFoldDB" id="A0A2K8NAE8"/>
<dbReference type="KEGG" id="kyr:CVV65_16450"/>
<evidence type="ECO:0000259" key="11">
    <source>
        <dbReference type="Pfam" id="PF02096"/>
    </source>
</evidence>
<dbReference type="InterPro" id="IPR001708">
    <property type="entry name" value="YidC/ALB3/OXA1/COX18"/>
</dbReference>
<keyword evidence="6 10" id="KW-1133">Transmembrane helix</keyword>
<evidence type="ECO:0000256" key="5">
    <source>
        <dbReference type="ARBA" id="ARBA00022927"/>
    </source>
</evidence>
<evidence type="ECO:0000313" key="13">
    <source>
        <dbReference type="EMBL" id="CAB3396368.1"/>
    </source>
</evidence>
<evidence type="ECO:0000256" key="6">
    <source>
        <dbReference type="ARBA" id="ARBA00022989"/>
    </source>
</evidence>
<evidence type="ECO:0000313" key="12">
    <source>
        <dbReference type="EMBL" id="ATY86318.1"/>
    </source>
</evidence>
<evidence type="ECO:0000256" key="1">
    <source>
        <dbReference type="ARBA" id="ARBA00004651"/>
    </source>
</evidence>
<dbReference type="EMBL" id="CP024955">
    <property type="protein sequence ID" value="ATY86318.1"/>
    <property type="molecule type" value="Genomic_DNA"/>
</dbReference>
<dbReference type="GO" id="GO:0005886">
    <property type="term" value="C:plasma membrane"/>
    <property type="evidence" value="ECO:0007669"/>
    <property type="project" value="UniProtKB-SubCell"/>
</dbReference>
<dbReference type="PANTHER" id="PTHR12428:SF65">
    <property type="entry name" value="CYTOCHROME C OXIDASE ASSEMBLY PROTEIN COX18, MITOCHONDRIAL"/>
    <property type="match status" value="1"/>
</dbReference>
<evidence type="ECO:0000256" key="8">
    <source>
        <dbReference type="ARBA" id="ARBA00023186"/>
    </source>
</evidence>
<reference evidence="13 15" key="3">
    <citation type="submission" date="2020-04" db="EMBL/GenBank/DDBJ databases">
        <authorList>
            <person name="Hogendoorn C."/>
        </authorList>
    </citation>
    <scope>NUCLEOTIDE SEQUENCE [LARGE SCALE GENOMIC DNA]</scope>
    <source>
        <strain evidence="13">COOX1</strain>
    </source>
</reference>
<dbReference type="Proteomes" id="UP000502196">
    <property type="component" value="Chromosome"/>
</dbReference>
<dbReference type="PROSITE" id="PS51257">
    <property type="entry name" value="PROKAR_LIPOPROTEIN"/>
    <property type="match status" value="1"/>
</dbReference>
<dbReference type="GO" id="GO:0015031">
    <property type="term" value="P:protein transport"/>
    <property type="evidence" value="ECO:0007669"/>
    <property type="project" value="UniProtKB-KW"/>
</dbReference>
<evidence type="ECO:0000256" key="4">
    <source>
        <dbReference type="ARBA" id="ARBA00022692"/>
    </source>
</evidence>
<dbReference type="Proteomes" id="UP000231932">
    <property type="component" value="Chromosome"/>
</dbReference>
<evidence type="ECO:0000313" key="14">
    <source>
        <dbReference type="Proteomes" id="UP000231932"/>
    </source>
</evidence>
<keyword evidence="2" id="KW-0813">Transport</keyword>
<dbReference type="PANTHER" id="PTHR12428">
    <property type="entry name" value="OXA1"/>
    <property type="match status" value="1"/>
</dbReference>
<dbReference type="InterPro" id="IPR028055">
    <property type="entry name" value="YidC/Oxa/ALB_C"/>
</dbReference>
<sequence length="246" mass="28259">MGKRLKLLFGAAMGLLVLTGCSVAPTTVAPVDRATWWGAFVGWFSDGIDLFARWTHDYGIAILVVTILIRLITLPLWLRQMKYSKVMQEMQPQLQKLREKYGDNKQKLNEEMVKLFQQTGVNPLSGCLPTLIQLPILWALYQAIRSNAMLQAHQFLGIWPLGQPDHYFILPILAAVTTYIQSKMMLTTNDKQQQMILVMMPLMILFIAVSLPSALSLYWVYTNLLTIIQYYFFTKHTRTSVEKQVR</sequence>
<evidence type="ECO:0000256" key="9">
    <source>
        <dbReference type="RuleBase" id="RU003945"/>
    </source>
</evidence>
<keyword evidence="4 9" id="KW-0812">Transmembrane</keyword>
<evidence type="ECO:0000313" key="15">
    <source>
        <dbReference type="Proteomes" id="UP000502196"/>
    </source>
</evidence>
<feature type="transmembrane region" description="Helical" evidence="10">
    <location>
        <begin position="194"/>
        <end position="211"/>
    </location>
</feature>
<evidence type="ECO:0000256" key="7">
    <source>
        <dbReference type="ARBA" id="ARBA00023136"/>
    </source>
</evidence>
<dbReference type="EMBL" id="LR792683">
    <property type="protein sequence ID" value="CAB3396368.1"/>
    <property type="molecule type" value="Genomic_DNA"/>
</dbReference>
<reference evidence="12" key="2">
    <citation type="journal article" date="2018" name="Genome Announc.">
        <title>Complete Genome Sequence of Kyrpidia sp. Strain EA-1, a Thermophilic Knallgas Bacterium, Isolated from the Azores.</title>
        <authorList>
            <person name="Reiner J.E."/>
            <person name="Lapp C.J."/>
            <person name="Bunk B."/>
            <person name="Sproer C."/>
            <person name="Overmann J."/>
            <person name="Gescher J."/>
        </authorList>
    </citation>
    <scope>NUCLEOTIDE SEQUENCE</scope>
    <source>
        <strain evidence="12">EA-1</strain>
    </source>
</reference>
<evidence type="ECO:0000256" key="2">
    <source>
        <dbReference type="ARBA" id="ARBA00022448"/>
    </source>
</evidence>
<accession>A0A2K8NAE8</accession>
<gene>
    <name evidence="13" type="primary">oxaAA</name>
    <name evidence="13" type="ORF">COOX1_3614</name>
    <name evidence="12" type="ORF">CVV65_16450</name>
</gene>
<keyword evidence="3" id="KW-1003">Cell membrane</keyword>
<organism evidence="12 14">
    <name type="scientific">Kyrpidia spormannii</name>
    <dbReference type="NCBI Taxonomy" id="2055160"/>
    <lineage>
        <taxon>Bacteria</taxon>
        <taxon>Bacillati</taxon>
        <taxon>Bacillota</taxon>
        <taxon>Bacilli</taxon>
        <taxon>Bacillales</taxon>
        <taxon>Alicyclobacillaceae</taxon>
        <taxon>Kyrpidia</taxon>
    </lineage>
</organism>
<comment type="subcellular location">
    <subcellularLocation>
        <location evidence="1">Cell membrane</location>
        <topology evidence="1">Multi-pass membrane protein</topology>
    </subcellularLocation>
    <subcellularLocation>
        <location evidence="9">Membrane</location>
        <topology evidence="9">Multi-pass membrane protein</topology>
    </subcellularLocation>
</comment>
<dbReference type="CDD" id="cd20070">
    <property type="entry name" value="5TM_YidC_Alb3"/>
    <property type="match status" value="1"/>
</dbReference>
<name>A0A2K8NAE8_9BACL</name>
<dbReference type="Pfam" id="PF02096">
    <property type="entry name" value="60KD_IMP"/>
    <property type="match status" value="1"/>
</dbReference>
<dbReference type="GO" id="GO:0051205">
    <property type="term" value="P:protein insertion into membrane"/>
    <property type="evidence" value="ECO:0007669"/>
    <property type="project" value="TreeGrafter"/>
</dbReference>
<keyword evidence="14" id="KW-1185">Reference proteome</keyword>
<feature type="transmembrane region" description="Helical" evidence="10">
    <location>
        <begin position="164"/>
        <end position="182"/>
    </location>
</feature>
<dbReference type="InterPro" id="IPR047196">
    <property type="entry name" value="YidC_ALB_C"/>
</dbReference>
<dbReference type="OrthoDB" id="9780552at2"/>
<dbReference type="RefSeq" id="WP_100669060.1">
    <property type="nucleotide sequence ID" value="NZ_CP024955.1"/>
</dbReference>